<dbReference type="STRING" id="1287680.R1EWA2"/>
<dbReference type="Gene3D" id="3.60.110.10">
    <property type="entry name" value="Carbon-nitrogen hydrolase"/>
    <property type="match status" value="1"/>
</dbReference>
<dbReference type="eggNOG" id="KOG0807">
    <property type="taxonomic scope" value="Eukaryota"/>
</dbReference>
<dbReference type="InterPro" id="IPR029063">
    <property type="entry name" value="SAM-dependent_MTases_sf"/>
</dbReference>
<dbReference type="HOGENOM" id="CLU_554311_0_0_1"/>
<evidence type="ECO:0000313" key="3">
    <source>
        <dbReference type="Proteomes" id="UP000013521"/>
    </source>
</evidence>
<evidence type="ECO:0000313" key="2">
    <source>
        <dbReference type="EMBL" id="EOD52038.1"/>
    </source>
</evidence>
<dbReference type="Gene3D" id="3.40.50.150">
    <property type="entry name" value="Vaccinia Virus protein VP39"/>
    <property type="match status" value="1"/>
</dbReference>
<dbReference type="OrthoDB" id="10250282at2759"/>
<accession>R1EWA2</accession>
<protein>
    <recommendedName>
        <fullName evidence="1">CN hydrolase domain-containing protein</fullName>
    </recommendedName>
</protein>
<sequence>MSKYGRNVHASMLGGRITRANLDPAQVTKVLDIGCGTGAATITLAQHYPSATVYGLDISRVPDAARAAAPANVSFIEGDFLTTFPGERDLEAASPPHPALAPSTFTHLYGRMLILGIPSWPAYFATAHRLLAPAVGVLEHHDVDLFWRSTTAAAAAAASSSPPPLSDRWPWARALHAALAAAPRGFDMRAGSNAARRMRDAGFVDVRSEGPFAFAFTRDDDAFPESGPDLEHSFAPKFNTQNGYCASDYIGSSASETVSLARSVQDSEFVLGLQDEARAAKLPINVGIHEPAEGGAKVKNTLIWIDEHGDIVQRYQKLHLFDVDIKGGPTLKESQLRDLFLFACPSVEKGAEILPPFDTPVGRLRFPEISLSLRRQGAQILLYPSAFTVPTGRAHWEPLLRARAVETQSYVIAAAQSGFHNEKRCSYGHSVVISPWGEVLADLGGFDSLEGYNEVGRQPPPALALVDLDLGFVEKVRAEMPLLRRTDVYPEI</sequence>
<dbReference type="PANTHER" id="PTHR23088">
    <property type="entry name" value="NITRILASE-RELATED"/>
    <property type="match status" value="1"/>
</dbReference>
<name>R1EWA2_BOTPV</name>
<organism evidence="2 3">
    <name type="scientific">Botryosphaeria parva (strain UCR-NP2)</name>
    <name type="common">Grapevine canker fungus</name>
    <name type="synonym">Neofusicoccum parvum</name>
    <dbReference type="NCBI Taxonomy" id="1287680"/>
    <lineage>
        <taxon>Eukaryota</taxon>
        <taxon>Fungi</taxon>
        <taxon>Dikarya</taxon>
        <taxon>Ascomycota</taxon>
        <taxon>Pezizomycotina</taxon>
        <taxon>Dothideomycetes</taxon>
        <taxon>Dothideomycetes incertae sedis</taxon>
        <taxon>Botryosphaeriales</taxon>
        <taxon>Botryosphaeriaceae</taxon>
        <taxon>Neofusicoccum</taxon>
    </lineage>
</organism>
<dbReference type="PROSITE" id="PS50263">
    <property type="entry name" value="CN_HYDROLASE"/>
    <property type="match status" value="1"/>
</dbReference>
<dbReference type="KEGG" id="npa:UCRNP2_1152"/>
<reference evidence="3" key="1">
    <citation type="journal article" date="2013" name="Genome Announc.">
        <title>Draft genome sequence of Neofusicoccum parvum isolate UCR-NP2, a fungal vascular pathogen associated with grapevine cankers.</title>
        <authorList>
            <person name="Blanco-Ulate B."/>
            <person name="Rolshausen P."/>
            <person name="Cantu D."/>
        </authorList>
    </citation>
    <scope>NUCLEOTIDE SEQUENCE [LARGE SCALE GENOMIC DNA]</scope>
    <source>
        <strain evidence="3">UCR-NP2</strain>
    </source>
</reference>
<dbReference type="EMBL" id="KB915786">
    <property type="protein sequence ID" value="EOD52038.1"/>
    <property type="molecule type" value="Genomic_DNA"/>
</dbReference>
<feature type="domain" description="CN hydrolase" evidence="1">
    <location>
        <begin position="266"/>
        <end position="470"/>
    </location>
</feature>
<dbReference type="Pfam" id="PF00795">
    <property type="entry name" value="CN_hydrolase"/>
    <property type="match status" value="1"/>
</dbReference>
<dbReference type="CDD" id="cd02440">
    <property type="entry name" value="AdoMet_MTases"/>
    <property type="match status" value="1"/>
</dbReference>
<dbReference type="SUPFAM" id="SSF53335">
    <property type="entry name" value="S-adenosyl-L-methionine-dependent methyltransferases"/>
    <property type="match status" value="1"/>
</dbReference>
<dbReference type="PANTHER" id="PTHR23088:SF27">
    <property type="entry name" value="DEAMINATED GLUTATHIONE AMIDASE"/>
    <property type="match status" value="1"/>
</dbReference>
<dbReference type="InterPro" id="IPR003010">
    <property type="entry name" value="C-N_Hydrolase"/>
</dbReference>
<dbReference type="Proteomes" id="UP000013521">
    <property type="component" value="Unassembled WGS sequence"/>
</dbReference>
<dbReference type="SUPFAM" id="SSF56317">
    <property type="entry name" value="Carbon-nitrogen hydrolase"/>
    <property type="match status" value="1"/>
</dbReference>
<proteinExistence type="predicted"/>
<evidence type="ECO:0000259" key="1">
    <source>
        <dbReference type="PROSITE" id="PS50263"/>
    </source>
</evidence>
<dbReference type="AlphaFoldDB" id="R1EWA2"/>
<gene>
    <name evidence="2" type="ORF">UCRNP2_1152</name>
</gene>
<dbReference type="Pfam" id="PF13489">
    <property type="entry name" value="Methyltransf_23"/>
    <property type="match status" value="1"/>
</dbReference>
<dbReference type="InterPro" id="IPR036526">
    <property type="entry name" value="C-N_Hydrolase_sf"/>
</dbReference>